<reference evidence="1" key="1">
    <citation type="submission" date="2023-03" db="EMBL/GenBank/DDBJ databases">
        <title>Massive genome expansion in bonnet fungi (Mycena s.s.) driven by repeated elements and novel gene families across ecological guilds.</title>
        <authorList>
            <consortium name="Lawrence Berkeley National Laboratory"/>
            <person name="Harder C.B."/>
            <person name="Miyauchi S."/>
            <person name="Viragh M."/>
            <person name="Kuo A."/>
            <person name="Thoen E."/>
            <person name="Andreopoulos B."/>
            <person name="Lu D."/>
            <person name="Skrede I."/>
            <person name="Drula E."/>
            <person name="Henrissat B."/>
            <person name="Morin E."/>
            <person name="Kohler A."/>
            <person name="Barry K."/>
            <person name="LaButti K."/>
            <person name="Morin E."/>
            <person name="Salamov A."/>
            <person name="Lipzen A."/>
            <person name="Mereny Z."/>
            <person name="Hegedus B."/>
            <person name="Baldrian P."/>
            <person name="Stursova M."/>
            <person name="Weitz H."/>
            <person name="Taylor A."/>
            <person name="Grigoriev I.V."/>
            <person name="Nagy L.G."/>
            <person name="Martin F."/>
            <person name="Kauserud H."/>
        </authorList>
    </citation>
    <scope>NUCLEOTIDE SEQUENCE</scope>
    <source>
        <strain evidence="1">CBHHK182m</strain>
    </source>
</reference>
<comment type="caution">
    <text evidence="1">The sequence shown here is derived from an EMBL/GenBank/DDBJ whole genome shotgun (WGS) entry which is preliminary data.</text>
</comment>
<name>A0AAD7MEG8_9AGAR</name>
<accession>A0AAD7MEG8</accession>
<evidence type="ECO:0000313" key="1">
    <source>
        <dbReference type="EMBL" id="KAJ7713438.1"/>
    </source>
</evidence>
<evidence type="ECO:0000313" key="2">
    <source>
        <dbReference type="Proteomes" id="UP001215598"/>
    </source>
</evidence>
<dbReference type="AlphaFoldDB" id="A0AAD7MEG8"/>
<sequence length="129" mass="14336">MNNLSKLSRAECSEAVSLCRDHRYFLPVSSLGARALQPKTIKSYLFSVCSLHVDAGLPFDNIESSTLQHIICGIKHFYGGKECKPKLPITQEINTRLAAVARDCSTRENTNLDAAYKTSWTALGKNLLY</sequence>
<keyword evidence="2" id="KW-1185">Reference proteome</keyword>
<protein>
    <submittedName>
        <fullName evidence="1">Uncharacterized protein</fullName>
    </submittedName>
</protein>
<proteinExistence type="predicted"/>
<gene>
    <name evidence="1" type="ORF">B0H16DRAFT_1478682</name>
</gene>
<dbReference type="Proteomes" id="UP001215598">
    <property type="component" value="Unassembled WGS sequence"/>
</dbReference>
<dbReference type="EMBL" id="JARKIB010000343">
    <property type="protein sequence ID" value="KAJ7713438.1"/>
    <property type="molecule type" value="Genomic_DNA"/>
</dbReference>
<organism evidence="1 2">
    <name type="scientific">Mycena metata</name>
    <dbReference type="NCBI Taxonomy" id="1033252"/>
    <lineage>
        <taxon>Eukaryota</taxon>
        <taxon>Fungi</taxon>
        <taxon>Dikarya</taxon>
        <taxon>Basidiomycota</taxon>
        <taxon>Agaricomycotina</taxon>
        <taxon>Agaricomycetes</taxon>
        <taxon>Agaricomycetidae</taxon>
        <taxon>Agaricales</taxon>
        <taxon>Marasmiineae</taxon>
        <taxon>Mycenaceae</taxon>
        <taxon>Mycena</taxon>
    </lineage>
</organism>